<keyword evidence="3" id="KW-1185">Reference proteome</keyword>
<comment type="caution">
    <text evidence="2">The sequence shown here is derived from an EMBL/GenBank/DDBJ whole genome shotgun (WGS) entry which is preliminary data.</text>
</comment>
<keyword evidence="1" id="KW-0812">Transmembrane</keyword>
<protein>
    <submittedName>
        <fullName evidence="2">Uncharacterized protein</fullName>
    </submittedName>
</protein>
<keyword evidence="1" id="KW-0472">Membrane</keyword>
<gene>
    <name evidence="2" type="ORF">K7X08_000809</name>
</gene>
<evidence type="ECO:0000256" key="1">
    <source>
        <dbReference type="SAM" id="Phobius"/>
    </source>
</evidence>
<dbReference type="AlphaFoldDB" id="A0A9Q1LR37"/>
<evidence type="ECO:0000313" key="2">
    <source>
        <dbReference type="EMBL" id="KAJ8540789.1"/>
    </source>
</evidence>
<organism evidence="2 3">
    <name type="scientific">Anisodus acutangulus</name>
    <dbReference type="NCBI Taxonomy" id="402998"/>
    <lineage>
        <taxon>Eukaryota</taxon>
        <taxon>Viridiplantae</taxon>
        <taxon>Streptophyta</taxon>
        <taxon>Embryophyta</taxon>
        <taxon>Tracheophyta</taxon>
        <taxon>Spermatophyta</taxon>
        <taxon>Magnoliopsida</taxon>
        <taxon>eudicotyledons</taxon>
        <taxon>Gunneridae</taxon>
        <taxon>Pentapetalae</taxon>
        <taxon>asterids</taxon>
        <taxon>lamiids</taxon>
        <taxon>Solanales</taxon>
        <taxon>Solanaceae</taxon>
        <taxon>Solanoideae</taxon>
        <taxon>Hyoscyameae</taxon>
        <taxon>Anisodus</taxon>
    </lineage>
</organism>
<proteinExistence type="predicted"/>
<dbReference type="Proteomes" id="UP001152561">
    <property type="component" value="Unassembled WGS sequence"/>
</dbReference>
<accession>A0A9Q1LR37</accession>
<evidence type="ECO:0000313" key="3">
    <source>
        <dbReference type="Proteomes" id="UP001152561"/>
    </source>
</evidence>
<name>A0A9Q1LR37_9SOLA</name>
<sequence>MPSPDNASYCYSDIPDKAIPRHCVDVCFRLTPFVLRPFRIYVGPFGSSVSIILIWTLRLHLRFEPFIFLQGL</sequence>
<keyword evidence="1" id="KW-1133">Transmembrane helix</keyword>
<reference evidence="3" key="1">
    <citation type="journal article" date="2023" name="Proc. Natl. Acad. Sci. U.S.A.">
        <title>Genomic and structural basis for evolution of tropane alkaloid biosynthesis.</title>
        <authorList>
            <person name="Wanga Y.-J."/>
            <person name="Taina T."/>
            <person name="Yua J.-Y."/>
            <person name="Lia J."/>
            <person name="Xua B."/>
            <person name="Chenc J."/>
            <person name="D'Auriad J.C."/>
            <person name="Huanga J.-P."/>
            <person name="Huanga S.-X."/>
        </authorList>
    </citation>
    <scope>NUCLEOTIDE SEQUENCE [LARGE SCALE GENOMIC DNA]</scope>
    <source>
        <strain evidence="3">cv. KIB-2019</strain>
    </source>
</reference>
<dbReference type="EMBL" id="JAJAGQ010000015">
    <property type="protein sequence ID" value="KAJ8540789.1"/>
    <property type="molecule type" value="Genomic_DNA"/>
</dbReference>
<feature type="transmembrane region" description="Helical" evidence="1">
    <location>
        <begin position="38"/>
        <end position="57"/>
    </location>
</feature>